<dbReference type="InterPro" id="IPR014352">
    <property type="entry name" value="FERM/acyl-CoA-bd_prot_sf"/>
</dbReference>
<dbReference type="InterPro" id="IPR022408">
    <property type="entry name" value="Acyl-CoA-binding_prot_CS"/>
</dbReference>
<dbReference type="GO" id="GO:0000062">
    <property type="term" value="F:fatty-acyl-CoA binding"/>
    <property type="evidence" value="ECO:0007669"/>
    <property type="project" value="InterPro"/>
</dbReference>
<protein>
    <submittedName>
        <fullName evidence="2">Acyl-CoA-binding domain-containing protein 2</fullName>
    </submittedName>
</protein>
<evidence type="ECO:0000313" key="2">
    <source>
        <dbReference type="EMBL" id="KAK6618414.1"/>
    </source>
</evidence>
<comment type="caution">
    <text evidence="2">The sequence shown here is derived from an EMBL/GenBank/DDBJ whole genome shotgun (WGS) entry which is preliminary data.</text>
</comment>
<feature type="domain" description="ACB" evidence="1">
    <location>
        <begin position="16"/>
        <end position="58"/>
    </location>
</feature>
<dbReference type="InterPro" id="IPR000582">
    <property type="entry name" value="Acyl-CoA-binding_protein"/>
</dbReference>
<accession>A0AAN8P0G8</accession>
<dbReference type="EMBL" id="JAWJWE010000042">
    <property type="protein sequence ID" value="KAK6618414.1"/>
    <property type="molecule type" value="Genomic_DNA"/>
</dbReference>
<dbReference type="PROSITE" id="PS00880">
    <property type="entry name" value="ACB_1"/>
    <property type="match status" value="1"/>
</dbReference>
<dbReference type="AlphaFoldDB" id="A0AAN8P0G8"/>
<dbReference type="InterPro" id="IPR035984">
    <property type="entry name" value="Acyl-CoA-binding_sf"/>
</dbReference>
<reference evidence="2 3" key="1">
    <citation type="submission" date="2023-10" db="EMBL/GenBank/DDBJ databases">
        <title>Genomes of two closely related lineages of the louse Polyplax serrata with different host specificities.</title>
        <authorList>
            <person name="Martinu J."/>
            <person name="Tarabai H."/>
            <person name="Stefka J."/>
            <person name="Hypsa V."/>
        </authorList>
    </citation>
    <scope>NUCLEOTIDE SEQUENCE [LARGE SCALE GENOMIC DNA]</scope>
    <source>
        <strain evidence="2">HR10_N</strain>
    </source>
</reference>
<evidence type="ECO:0000313" key="3">
    <source>
        <dbReference type="Proteomes" id="UP001372834"/>
    </source>
</evidence>
<evidence type="ECO:0000259" key="1">
    <source>
        <dbReference type="PROSITE" id="PS51228"/>
    </source>
</evidence>
<dbReference type="Pfam" id="PF00887">
    <property type="entry name" value="ACBP"/>
    <property type="match status" value="1"/>
</dbReference>
<sequence length="58" mass="6309">MKRKTIGTGFGNTTGNSLRFDAAAEKVRTLTKKPTDEELLSLYGLFKQGSVGDNETSK</sequence>
<gene>
    <name evidence="2" type="primary">ACBP2</name>
    <name evidence="2" type="ORF">RUM43_013607</name>
</gene>
<dbReference type="SUPFAM" id="SSF47027">
    <property type="entry name" value="Acyl-CoA binding protein"/>
    <property type="match status" value="1"/>
</dbReference>
<dbReference type="Proteomes" id="UP001372834">
    <property type="component" value="Unassembled WGS sequence"/>
</dbReference>
<dbReference type="PRINTS" id="PR00689">
    <property type="entry name" value="ACOABINDINGP"/>
</dbReference>
<dbReference type="PROSITE" id="PS51228">
    <property type="entry name" value="ACB_2"/>
    <property type="match status" value="1"/>
</dbReference>
<organism evidence="2 3">
    <name type="scientific">Polyplax serrata</name>
    <name type="common">Common mouse louse</name>
    <dbReference type="NCBI Taxonomy" id="468196"/>
    <lineage>
        <taxon>Eukaryota</taxon>
        <taxon>Metazoa</taxon>
        <taxon>Ecdysozoa</taxon>
        <taxon>Arthropoda</taxon>
        <taxon>Hexapoda</taxon>
        <taxon>Insecta</taxon>
        <taxon>Pterygota</taxon>
        <taxon>Neoptera</taxon>
        <taxon>Paraneoptera</taxon>
        <taxon>Psocodea</taxon>
        <taxon>Troctomorpha</taxon>
        <taxon>Phthiraptera</taxon>
        <taxon>Anoplura</taxon>
        <taxon>Polyplacidae</taxon>
        <taxon>Polyplax</taxon>
    </lineage>
</organism>
<name>A0AAN8P0G8_POLSC</name>
<proteinExistence type="predicted"/>
<dbReference type="Gene3D" id="1.20.80.10">
    <property type="match status" value="1"/>
</dbReference>